<protein>
    <submittedName>
        <fullName evidence="2">LysR family transcriptional regulator</fullName>
    </submittedName>
</protein>
<dbReference type="InterPro" id="IPR051448">
    <property type="entry name" value="CdaR-like_regulators"/>
</dbReference>
<dbReference type="InterPro" id="IPR025736">
    <property type="entry name" value="PucR_C-HTH_dom"/>
</dbReference>
<reference evidence="2" key="1">
    <citation type="submission" date="2019-10" db="EMBL/GenBank/DDBJ databases">
        <title>Nonomuraea sp. nov., isolated from Phyllanthus amarus.</title>
        <authorList>
            <person name="Klykleung N."/>
            <person name="Tanasupawat S."/>
        </authorList>
    </citation>
    <scope>NUCLEOTIDE SEQUENCE [LARGE SCALE GENOMIC DNA]</scope>
    <source>
        <strain evidence="2">3MP-10</strain>
    </source>
</reference>
<dbReference type="OrthoDB" id="5051269at2"/>
<evidence type="ECO:0000313" key="2">
    <source>
        <dbReference type="EMBL" id="KAB8166520.1"/>
    </source>
</evidence>
<name>A0A5N6AFC2_9ACTN</name>
<dbReference type="InterPro" id="IPR042070">
    <property type="entry name" value="PucR_C-HTH_sf"/>
</dbReference>
<proteinExistence type="predicted"/>
<dbReference type="PANTHER" id="PTHR33744:SF1">
    <property type="entry name" value="DNA-BINDING TRANSCRIPTIONAL ACTIVATOR ADER"/>
    <property type="match status" value="1"/>
</dbReference>
<evidence type="ECO:0000259" key="1">
    <source>
        <dbReference type="Pfam" id="PF13556"/>
    </source>
</evidence>
<dbReference type="Gene3D" id="1.10.10.2840">
    <property type="entry name" value="PucR C-terminal helix-turn-helix domain"/>
    <property type="match status" value="1"/>
</dbReference>
<feature type="domain" description="PucR C-terminal helix-turn-helix" evidence="1">
    <location>
        <begin position="313"/>
        <end position="366"/>
    </location>
</feature>
<evidence type="ECO:0000313" key="3">
    <source>
        <dbReference type="Proteomes" id="UP000314251"/>
    </source>
</evidence>
<gene>
    <name evidence="2" type="ORF">FH607_011970</name>
</gene>
<dbReference type="RefSeq" id="WP_139667644.1">
    <property type="nucleotide sequence ID" value="NZ_VDLY02000006.1"/>
</dbReference>
<dbReference type="AlphaFoldDB" id="A0A5N6AFC2"/>
<dbReference type="Pfam" id="PF13556">
    <property type="entry name" value="HTH_30"/>
    <property type="match status" value="1"/>
</dbReference>
<dbReference type="Proteomes" id="UP000314251">
    <property type="component" value="Unassembled WGS sequence"/>
</dbReference>
<dbReference type="PANTHER" id="PTHR33744">
    <property type="entry name" value="CARBOHYDRATE DIACID REGULATOR"/>
    <property type="match status" value="1"/>
</dbReference>
<sequence>MKGLLRRLNALDADAAAAVRVIAHYQALLGGGAVDPVTLVRSTAGLVRCPAGLELADGRRVRFAPDGVALPGVPGRVSDSVELRPAGRVWLERAGSAEPLDALVLEWMALAARVGPGLTGPSPRAADPALVEQVLSERESIEDRTRAVRLLGLHPGVPLRVLAVAAGQDAGVTAVTLLARCGLPALVRVATVGPLAAALVQPQGGEGSPADALRAVLAERDAERLPGGERSRGVRCGVGGAVPPSRAADSWARARTALRFATGVGPDAGVVDHDALGPLALLAEVPAARLRADAGVRALAELAERDGGALGVAALEAFCRTGSLRQAAAALHLHHSSVAARLAVVEEALGWRLHEPGDRFKAQLALYGWRLSNDVEPEAG</sequence>
<comment type="caution">
    <text evidence="2">The sequence shown here is derived from an EMBL/GenBank/DDBJ whole genome shotgun (WGS) entry which is preliminary data.</text>
</comment>
<dbReference type="EMBL" id="VDLY02000006">
    <property type="protein sequence ID" value="KAB8166520.1"/>
    <property type="molecule type" value="Genomic_DNA"/>
</dbReference>
<accession>A0A5N6AFC2</accession>
<keyword evidence="3" id="KW-1185">Reference proteome</keyword>
<organism evidence="2 3">
    <name type="scientific">Streptomyces mimosae</name>
    <dbReference type="NCBI Taxonomy" id="2586635"/>
    <lineage>
        <taxon>Bacteria</taxon>
        <taxon>Bacillati</taxon>
        <taxon>Actinomycetota</taxon>
        <taxon>Actinomycetes</taxon>
        <taxon>Kitasatosporales</taxon>
        <taxon>Streptomycetaceae</taxon>
        <taxon>Streptomyces</taxon>
    </lineage>
</organism>